<feature type="transmembrane region" description="Helical" evidence="1">
    <location>
        <begin position="217"/>
        <end position="238"/>
    </location>
</feature>
<feature type="transmembrane region" description="Helical" evidence="1">
    <location>
        <begin position="244"/>
        <end position="263"/>
    </location>
</feature>
<evidence type="ECO:0000313" key="2">
    <source>
        <dbReference type="EMBL" id="GCF92361.1"/>
    </source>
</evidence>
<evidence type="ECO:0008006" key="4">
    <source>
        <dbReference type="Google" id="ProtNLM"/>
    </source>
</evidence>
<reference evidence="3" key="1">
    <citation type="submission" date="2019-02" db="EMBL/GenBank/DDBJ databases">
        <title>Draft genome sequence of Enterococcus sp. Gos25-1.</title>
        <authorList>
            <person name="Tanaka N."/>
            <person name="Shiwa Y."/>
            <person name="Fujita N."/>
        </authorList>
    </citation>
    <scope>NUCLEOTIDE SEQUENCE [LARGE SCALE GENOMIC DNA]</scope>
    <source>
        <strain evidence="3">Gos25-1</strain>
    </source>
</reference>
<dbReference type="AlphaFoldDB" id="A0A4P5P821"/>
<evidence type="ECO:0000313" key="3">
    <source>
        <dbReference type="Proteomes" id="UP000290567"/>
    </source>
</evidence>
<name>A0A4P5P821_9ENTE</name>
<evidence type="ECO:0000256" key="1">
    <source>
        <dbReference type="SAM" id="Phobius"/>
    </source>
</evidence>
<dbReference type="Proteomes" id="UP000290567">
    <property type="component" value="Unassembled WGS sequence"/>
</dbReference>
<dbReference type="OrthoDB" id="2134424at2"/>
<dbReference type="EMBL" id="BJCC01000001">
    <property type="protein sequence ID" value="GCF92361.1"/>
    <property type="molecule type" value="Genomic_DNA"/>
</dbReference>
<keyword evidence="1" id="KW-0472">Membrane</keyword>
<feature type="transmembrane region" description="Helical" evidence="1">
    <location>
        <begin position="172"/>
        <end position="205"/>
    </location>
</feature>
<protein>
    <recommendedName>
        <fullName evidence="4">DUF1189 domain-containing protein</fullName>
    </recommendedName>
</protein>
<feature type="transmembrane region" description="Helical" evidence="1">
    <location>
        <begin position="25"/>
        <end position="45"/>
    </location>
</feature>
<keyword evidence="1" id="KW-0812">Transmembrane</keyword>
<keyword evidence="3" id="KW-1185">Reference proteome</keyword>
<organism evidence="2 3">
    <name type="scientific">Enterococcus florum</name>
    <dbReference type="NCBI Taxonomy" id="2480627"/>
    <lineage>
        <taxon>Bacteria</taxon>
        <taxon>Bacillati</taxon>
        <taxon>Bacillota</taxon>
        <taxon>Bacilli</taxon>
        <taxon>Lactobacillales</taxon>
        <taxon>Enterococcaceae</taxon>
        <taxon>Enterococcus</taxon>
    </lineage>
</organism>
<dbReference type="RefSeq" id="WP_146620871.1">
    <property type="nucleotide sequence ID" value="NZ_BJCC01000001.1"/>
</dbReference>
<gene>
    <name evidence="2" type="ORF">NRIC_02520</name>
</gene>
<comment type="caution">
    <text evidence="2">The sequence shown here is derived from an EMBL/GenBank/DDBJ whole genome shotgun (WGS) entry which is preliminary data.</text>
</comment>
<proteinExistence type="predicted"/>
<accession>A0A4P5P821</accession>
<keyword evidence="1" id="KW-1133">Transmembrane helix</keyword>
<dbReference type="InterPro" id="IPR009574">
    <property type="entry name" value="DUF1189"/>
</dbReference>
<dbReference type="Pfam" id="PF06691">
    <property type="entry name" value="DUF1189"/>
    <property type="match status" value="1"/>
</dbReference>
<sequence length="271" mass="30771">MTFRQLIQGAMFRFSTLKHAKDAPFWKAIIYLILLSIVFSLPTVYQTMEVMNEIRNDSQKIAERIPDFQIVNGEIETSRQSEGFIYQTNSIIWTFDPEGKRSEHDIANDLIGNFFSVGLLKSKAVLALPDFGGVSTSMFGDNVLEFPYDSEPLKGLTGSTLREELEDLQLPFWAPIIMLLAALYPTMINLVVTFFFAAIIGHIFARLRLRQITFFESFKTMIFCGTIPVLISTLIMFFSTSFDFSLLITLASVFIYSQVANSFPQMKLPGQ</sequence>